<feature type="region of interest" description="Disordered" evidence="7">
    <location>
        <begin position="1"/>
        <end position="31"/>
    </location>
</feature>
<evidence type="ECO:0000256" key="5">
    <source>
        <dbReference type="ARBA" id="ARBA00023163"/>
    </source>
</evidence>
<keyword evidence="10" id="KW-1185">Reference proteome</keyword>
<dbReference type="PANTHER" id="PTHR12549:SF11">
    <property type="entry name" value="LYSINE-SPECIFIC DEMETHYLASE JMJ25"/>
    <property type="match status" value="1"/>
</dbReference>
<comment type="similarity">
    <text evidence="2">Belongs to the JARID1 histone demethylase family.</text>
</comment>
<evidence type="ECO:0000256" key="2">
    <source>
        <dbReference type="ARBA" id="ARBA00006801"/>
    </source>
</evidence>
<dbReference type="PROSITE" id="PS51184">
    <property type="entry name" value="JMJC"/>
    <property type="match status" value="1"/>
</dbReference>
<feature type="compositionally biased region" description="Basic and acidic residues" evidence="7">
    <location>
        <begin position="10"/>
        <end position="19"/>
    </location>
</feature>
<dbReference type="PANTHER" id="PTHR12549">
    <property type="entry name" value="JMJC DOMAIN-CONTAINING HISTONE DEMETHYLATION PROTEIN"/>
    <property type="match status" value="1"/>
</dbReference>
<dbReference type="InterPro" id="IPR018866">
    <property type="entry name" value="Znf-4CXXC_R1"/>
</dbReference>
<dbReference type="Gene3D" id="2.60.120.650">
    <property type="entry name" value="Cupin"/>
    <property type="match status" value="1"/>
</dbReference>
<proteinExistence type="inferred from homology"/>
<evidence type="ECO:0000256" key="6">
    <source>
        <dbReference type="ARBA" id="ARBA00023242"/>
    </source>
</evidence>
<reference evidence="9" key="1">
    <citation type="submission" date="2023-02" db="EMBL/GenBank/DDBJ databases">
        <title>Genome of toxic invasive species Heracleum sosnowskyi carries increased number of genes despite the absence of recent whole-genome duplications.</title>
        <authorList>
            <person name="Schelkunov M."/>
            <person name="Shtratnikova V."/>
            <person name="Makarenko M."/>
            <person name="Klepikova A."/>
            <person name="Omelchenko D."/>
            <person name="Novikova G."/>
            <person name="Obukhova E."/>
            <person name="Bogdanov V."/>
            <person name="Penin A."/>
            <person name="Logacheva M."/>
        </authorList>
    </citation>
    <scope>NUCLEOTIDE SEQUENCE</scope>
    <source>
        <strain evidence="9">Hsosn_3</strain>
        <tissue evidence="9">Leaf</tissue>
    </source>
</reference>
<evidence type="ECO:0000313" key="9">
    <source>
        <dbReference type="EMBL" id="KAK1396481.1"/>
    </source>
</evidence>
<dbReference type="GO" id="GO:0003712">
    <property type="term" value="F:transcription coregulator activity"/>
    <property type="evidence" value="ECO:0007669"/>
    <property type="project" value="TreeGrafter"/>
</dbReference>
<dbReference type="GO" id="GO:0000118">
    <property type="term" value="C:histone deacetylase complex"/>
    <property type="evidence" value="ECO:0007669"/>
    <property type="project" value="TreeGrafter"/>
</dbReference>
<dbReference type="GO" id="GO:0046872">
    <property type="term" value="F:metal ion binding"/>
    <property type="evidence" value="ECO:0007669"/>
    <property type="project" value="UniProtKB-KW"/>
</dbReference>
<dbReference type="GO" id="GO:0000785">
    <property type="term" value="C:chromatin"/>
    <property type="evidence" value="ECO:0007669"/>
    <property type="project" value="TreeGrafter"/>
</dbReference>
<evidence type="ECO:0000256" key="1">
    <source>
        <dbReference type="ARBA" id="ARBA00004123"/>
    </source>
</evidence>
<keyword evidence="5" id="KW-0804">Transcription</keyword>
<name>A0AAD8N5B4_9APIA</name>
<reference evidence="9" key="2">
    <citation type="submission" date="2023-05" db="EMBL/GenBank/DDBJ databases">
        <authorList>
            <person name="Schelkunov M.I."/>
        </authorList>
    </citation>
    <scope>NUCLEOTIDE SEQUENCE</scope>
    <source>
        <strain evidence="9">Hsosn_3</strain>
        <tissue evidence="9">Leaf</tissue>
    </source>
</reference>
<comment type="caution">
    <text evidence="9">The sequence shown here is derived from an EMBL/GenBank/DDBJ whole genome shotgun (WGS) entry which is preliminary data.</text>
</comment>
<keyword evidence="3" id="KW-0479">Metal-binding</keyword>
<sequence>MEGSSYSGSKRKEVPHVEDSDSSDSSSTSNYYAPKRCKIESSGDDGEAKSCHQCKRNNKGRVVNCSMCEKKRYCARCISNNYPKMNEEDFVEACPFCRDICNCKNCLRLELPIKNQTRLSEDDKFHYSKYLLKRLLPFVRQFNEQQIMEREMEAKIRGLSISDVKVPIAYCPIDERMNCDYCRTSIADYHRSCTRCSHTYCLPVKEVFDPIHDGAFYLNSEHKKRLKKEYGIEPWTVVQNLGDALFIPAGCPFQVRNLKSCIQVSTGFVSPENVDACLRLTEEIRVLPQEHGAKEDKLGVKKLMLYAMRSVLDNLDAFTKKRSDFQEEANVSQVSHVLTKKVQPLSSIDSPGSCSQMLRIEPISCEQTEYMDISSDSSKESGHLGSWFDLESDYNPATQNKVTSKRRLLYLRRFLTPLPK</sequence>
<dbReference type="InterPro" id="IPR003347">
    <property type="entry name" value="JmjC_dom"/>
</dbReference>
<evidence type="ECO:0000256" key="3">
    <source>
        <dbReference type="ARBA" id="ARBA00022723"/>
    </source>
</evidence>
<accession>A0AAD8N5B4</accession>
<evidence type="ECO:0000313" key="10">
    <source>
        <dbReference type="Proteomes" id="UP001237642"/>
    </source>
</evidence>
<keyword evidence="6" id="KW-0539">Nucleus</keyword>
<dbReference type="Pfam" id="PF02373">
    <property type="entry name" value="JmjC"/>
    <property type="match status" value="1"/>
</dbReference>
<comment type="subcellular location">
    <subcellularLocation>
        <location evidence="1">Nucleus</location>
    </subcellularLocation>
</comment>
<dbReference type="GO" id="GO:0032454">
    <property type="term" value="F:histone H3K9 demethylase activity"/>
    <property type="evidence" value="ECO:0007669"/>
    <property type="project" value="InterPro"/>
</dbReference>
<dbReference type="SUPFAM" id="SSF51197">
    <property type="entry name" value="Clavaminate synthase-like"/>
    <property type="match status" value="1"/>
</dbReference>
<dbReference type="InterPro" id="IPR045109">
    <property type="entry name" value="LSDs-like"/>
</dbReference>
<dbReference type="GO" id="GO:0006357">
    <property type="term" value="P:regulation of transcription by RNA polymerase II"/>
    <property type="evidence" value="ECO:0007669"/>
    <property type="project" value="TreeGrafter"/>
</dbReference>
<protein>
    <recommendedName>
        <fullName evidence="8">JmjC domain-containing protein</fullName>
    </recommendedName>
</protein>
<dbReference type="AlphaFoldDB" id="A0AAD8N5B4"/>
<feature type="domain" description="JmjC" evidence="8">
    <location>
        <begin position="1"/>
        <end position="285"/>
    </location>
</feature>
<gene>
    <name evidence="9" type="ORF">POM88_006344</name>
</gene>
<dbReference type="SMART" id="SM00558">
    <property type="entry name" value="JmjC"/>
    <property type="match status" value="1"/>
</dbReference>
<evidence type="ECO:0000259" key="8">
    <source>
        <dbReference type="PROSITE" id="PS51184"/>
    </source>
</evidence>
<dbReference type="GO" id="GO:0031490">
    <property type="term" value="F:chromatin DNA binding"/>
    <property type="evidence" value="ECO:0007669"/>
    <property type="project" value="TreeGrafter"/>
</dbReference>
<evidence type="ECO:0000256" key="7">
    <source>
        <dbReference type="SAM" id="MobiDB-lite"/>
    </source>
</evidence>
<evidence type="ECO:0000256" key="4">
    <source>
        <dbReference type="ARBA" id="ARBA00023015"/>
    </source>
</evidence>
<keyword evidence="4" id="KW-0805">Transcription regulation</keyword>
<organism evidence="9 10">
    <name type="scientific">Heracleum sosnowskyi</name>
    <dbReference type="NCBI Taxonomy" id="360622"/>
    <lineage>
        <taxon>Eukaryota</taxon>
        <taxon>Viridiplantae</taxon>
        <taxon>Streptophyta</taxon>
        <taxon>Embryophyta</taxon>
        <taxon>Tracheophyta</taxon>
        <taxon>Spermatophyta</taxon>
        <taxon>Magnoliopsida</taxon>
        <taxon>eudicotyledons</taxon>
        <taxon>Gunneridae</taxon>
        <taxon>Pentapetalae</taxon>
        <taxon>asterids</taxon>
        <taxon>campanulids</taxon>
        <taxon>Apiales</taxon>
        <taxon>Apiaceae</taxon>
        <taxon>Apioideae</taxon>
        <taxon>apioid superclade</taxon>
        <taxon>Tordylieae</taxon>
        <taxon>Tordyliinae</taxon>
        <taxon>Heracleum</taxon>
    </lineage>
</organism>
<dbReference type="EMBL" id="JAUIZM010000002">
    <property type="protein sequence ID" value="KAK1396481.1"/>
    <property type="molecule type" value="Genomic_DNA"/>
</dbReference>
<dbReference type="Proteomes" id="UP001237642">
    <property type="component" value="Unassembled WGS sequence"/>
</dbReference>
<dbReference type="Pfam" id="PF10497">
    <property type="entry name" value="zf-4CXXC_R1"/>
    <property type="match status" value="1"/>
</dbReference>